<dbReference type="Gene3D" id="3.40.50.12780">
    <property type="entry name" value="N-terminal domain of ligase-like"/>
    <property type="match status" value="1"/>
</dbReference>
<reference evidence="1 2" key="1">
    <citation type="submission" date="2018-08" db="EMBL/GenBank/DDBJ databases">
        <title>Isolation, diversity and antifungal activity of Actinobacteria from wheat.</title>
        <authorList>
            <person name="Han C."/>
        </authorList>
    </citation>
    <scope>NUCLEOTIDE SEQUENCE [LARGE SCALE GENOMIC DNA]</scope>
    <source>
        <strain evidence="1 2">NEAU-YY421</strain>
    </source>
</reference>
<sequence length="378" mass="41163">MTLNGTEILNPPPGVRPDPDQFVRAAMQWHFSPETGSPYWLHRAGSLGFDPRTDVRTHADLALFPNVAGELRDVPAQDLIPRGYGSRPDVVGVYESGGTTGAPKRVVLLRDWLDRMLAWSNEQLDAHGFPRGLNWLGTVPSGPHIVGEYFRRSAATHGTHGFTVDLDPRWVKRLIAEGRGKEAGAYAEHIVDQAAEVLRSQDIGVLTITPPLLERLAARDELVELVNKKVRAIRWGGTQLDPDTRDLYRDEIFPDTVFSGNYGSTMILGFAGERPGLGPDDPCVFDTLSPFVTFEVVDPEADGTDGTGGAYGINEPVPYGSRGRVVAHHVSASFLLPNNLERDTAIRVPALGEGPGDAVADIAPVTEFENETVIEGVY</sequence>
<dbReference type="EMBL" id="QUAK01000056">
    <property type="protein sequence ID" value="RFU86788.1"/>
    <property type="molecule type" value="Genomic_DNA"/>
</dbReference>
<dbReference type="InterPro" id="IPR042099">
    <property type="entry name" value="ANL_N_sf"/>
</dbReference>
<proteinExistence type="predicted"/>
<dbReference type="AlphaFoldDB" id="A0A372M754"/>
<keyword evidence="2" id="KW-1185">Reference proteome</keyword>
<name>A0A372M754_9ACTN</name>
<protein>
    <submittedName>
        <fullName evidence="1">Phenazine antibiotic biosynthesis protein</fullName>
    </submittedName>
</protein>
<dbReference type="SUPFAM" id="SSF56801">
    <property type="entry name" value="Acetyl-CoA synthetase-like"/>
    <property type="match status" value="1"/>
</dbReference>
<evidence type="ECO:0000313" key="1">
    <source>
        <dbReference type="EMBL" id="RFU86788.1"/>
    </source>
</evidence>
<organism evidence="1 2">
    <name type="scientific">Streptomyces triticagri</name>
    <dbReference type="NCBI Taxonomy" id="2293568"/>
    <lineage>
        <taxon>Bacteria</taxon>
        <taxon>Bacillati</taxon>
        <taxon>Actinomycetota</taxon>
        <taxon>Actinomycetes</taxon>
        <taxon>Kitasatosporales</taxon>
        <taxon>Streptomycetaceae</taxon>
        <taxon>Streptomyces</taxon>
    </lineage>
</organism>
<comment type="caution">
    <text evidence="1">The sequence shown here is derived from an EMBL/GenBank/DDBJ whole genome shotgun (WGS) entry which is preliminary data.</text>
</comment>
<dbReference type="OrthoDB" id="179194at2"/>
<gene>
    <name evidence="1" type="ORF">DY218_10480</name>
</gene>
<accession>A0A372M754</accession>
<dbReference type="Proteomes" id="UP000263094">
    <property type="component" value="Unassembled WGS sequence"/>
</dbReference>
<evidence type="ECO:0000313" key="2">
    <source>
        <dbReference type="Proteomes" id="UP000263094"/>
    </source>
</evidence>
<dbReference type="RefSeq" id="WP_128555668.1">
    <property type="nucleotide sequence ID" value="NZ_QUAK01000056.1"/>
</dbReference>